<reference evidence="2 3" key="1">
    <citation type="submission" date="2017-06" db="EMBL/GenBank/DDBJ databases">
        <authorList>
            <person name="Kim H.J."/>
            <person name="Triplett B.A."/>
        </authorList>
    </citation>
    <scope>NUCLEOTIDE SEQUENCE [LARGE SCALE GENOMIC DNA]</scope>
    <source>
        <strain evidence="2 3">CGMCC 4.2132</strain>
    </source>
</reference>
<accession>A0A239NUA7</accession>
<feature type="region of interest" description="Disordered" evidence="1">
    <location>
        <begin position="59"/>
        <end position="82"/>
    </location>
</feature>
<dbReference type="RefSeq" id="WP_089212588.1">
    <property type="nucleotide sequence ID" value="NZ_FZOD01000069.1"/>
</dbReference>
<dbReference type="Proteomes" id="UP000198282">
    <property type="component" value="Unassembled WGS sequence"/>
</dbReference>
<feature type="compositionally biased region" description="Basic and acidic residues" evidence="1">
    <location>
        <begin position="64"/>
        <end position="75"/>
    </location>
</feature>
<keyword evidence="3" id="KW-1185">Reference proteome</keyword>
<sequence>MKIRLVPHGGIELWCAAMMKRVVLFRDVLVTVGIPVKNLATPIPGFAVRLFVLSDKPPQQGLRGEAEESGGREPRTTLVFRT</sequence>
<organism evidence="2 3">
    <name type="scientific">Streptosporangium subroseum</name>
    <dbReference type="NCBI Taxonomy" id="106412"/>
    <lineage>
        <taxon>Bacteria</taxon>
        <taxon>Bacillati</taxon>
        <taxon>Actinomycetota</taxon>
        <taxon>Actinomycetes</taxon>
        <taxon>Streptosporangiales</taxon>
        <taxon>Streptosporangiaceae</taxon>
        <taxon>Streptosporangium</taxon>
    </lineage>
</organism>
<evidence type="ECO:0000313" key="3">
    <source>
        <dbReference type="Proteomes" id="UP000198282"/>
    </source>
</evidence>
<gene>
    <name evidence="2" type="ORF">SAMN05216276_106943</name>
</gene>
<proteinExistence type="predicted"/>
<protein>
    <submittedName>
        <fullName evidence="2">Uncharacterized protein</fullName>
    </submittedName>
</protein>
<evidence type="ECO:0000256" key="1">
    <source>
        <dbReference type="SAM" id="MobiDB-lite"/>
    </source>
</evidence>
<dbReference type="AlphaFoldDB" id="A0A239NUA7"/>
<evidence type="ECO:0000313" key="2">
    <source>
        <dbReference type="EMBL" id="SNT58446.1"/>
    </source>
</evidence>
<dbReference type="EMBL" id="FZOD01000069">
    <property type="protein sequence ID" value="SNT58446.1"/>
    <property type="molecule type" value="Genomic_DNA"/>
</dbReference>
<name>A0A239NUA7_9ACTN</name>